<evidence type="ECO:0000313" key="2">
    <source>
        <dbReference type="EMBL" id="CAB1436897.1"/>
    </source>
</evidence>
<gene>
    <name evidence="2" type="ORF">PLEPLA_LOCUS24930</name>
</gene>
<proteinExistence type="predicted"/>
<feature type="compositionally biased region" description="Basic and acidic residues" evidence="1">
    <location>
        <begin position="21"/>
        <end position="35"/>
    </location>
</feature>
<feature type="region of interest" description="Disordered" evidence="1">
    <location>
        <begin position="1"/>
        <end position="36"/>
    </location>
</feature>
<keyword evidence="3" id="KW-1185">Reference proteome</keyword>
<evidence type="ECO:0000313" key="3">
    <source>
        <dbReference type="Proteomes" id="UP001153269"/>
    </source>
</evidence>
<protein>
    <submittedName>
        <fullName evidence="2">Uncharacterized protein</fullName>
    </submittedName>
</protein>
<name>A0A9N7YSY1_PLEPL</name>
<dbReference type="EMBL" id="CADEAL010001956">
    <property type="protein sequence ID" value="CAB1436897.1"/>
    <property type="molecule type" value="Genomic_DNA"/>
</dbReference>
<comment type="caution">
    <text evidence="2">The sequence shown here is derived from an EMBL/GenBank/DDBJ whole genome shotgun (WGS) entry which is preliminary data.</text>
</comment>
<feature type="non-terminal residue" evidence="2">
    <location>
        <position position="1"/>
    </location>
</feature>
<sequence>QCQCSDSHNPSSTPISSSPEKNIHHPLPDPDDNRSRTKVAADCLTTDCYSWHPLHFCPSWKRDPSHAALPEGSHISSINSLIASPDFRTFLVFAGKVLFLGSNISLGGDEPQMEPPH</sequence>
<accession>A0A9N7YSY1</accession>
<organism evidence="2 3">
    <name type="scientific">Pleuronectes platessa</name>
    <name type="common">European plaice</name>
    <dbReference type="NCBI Taxonomy" id="8262"/>
    <lineage>
        <taxon>Eukaryota</taxon>
        <taxon>Metazoa</taxon>
        <taxon>Chordata</taxon>
        <taxon>Craniata</taxon>
        <taxon>Vertebrata</taxon>
        <taxon>Euteleostomi</taxon>
        <taxon>Actinopterygii</taxon>
        <taxon>Neopterygii</taxon>
        <taxon>Teleostei</taxon>
        <taxon>Neoteleostei</taxon>
        <taxon>Acanthomorphata</taxon>
        <taxon>Carangaria</taxon>
        <taxon>Pleuronectiformes</taxon>
        <taxon>Pleuronectoidei</taxon>
        <taxon>Pleuronectidae</taxon>
        <taxon>Pleuronectes</taxon>
    </lineage>
</organism>
<dbReference type="AlphaFoldDB" id="A0A9N7YSY1"/>
<dbReference type="Proteomes" id="UP001153269">
    <property type="component" value="Unassembled WGS sequence"/>
</dbReference>
<reference evidence="2" key="1">
    <citation type="submission" date="2020-03" db="EMBL/GenBank/DDBJ databases">
        <authorList>
            <person name="Weist P."/>
        </authorList>
    </citation>
    <scope>NUCLEOTIDE SEQUENCE</scope>
</reference>
<evidence type="ECO:0000256" key="1">
    <source>
        <dbReference type="SAM" id="MobiDB-lite"/>
    </source>
</evidence>
<feature type="compositionally biased region" description="Low complexity" evidence="1">
    <location>
        <begin position="1"/>
        <end position="19"/>
    </location>
</feature>